<dbReference type="GO" id="GO:0008270">
    <property type="term" value="F:zinc ion binding"/>
    <property type="evidence" value="ECO:0007669"/>
    <property type="project" value="UniProtKB-KW"/>
</dbReference>
<gene>
    <name evidence="8" type="ORF">N0V93_000424</name>
</gene>
<evidence type="ECO:0008006" key="10">
    <source>
        <dbReference type="Google" id="ProtNLM"/>
    </source>
</evidence>
<dbReference type="OrthoDB" id="5422068at2759"/>
<protein>
    <recommendedName>
        <fullName evidence="10">CENP-V/GFA domain-containing protein</fullName>
    </recommendedName>
</protein>
<keyword evidence="4" id="KW-0456">Lyase</keyword>
<keyword evidence="9" id="KW-1185">Reference proteome</keyword>
<dbReference type="PANTHER" id="PTHR33337">
    <property type="entry name" value="GFA DOMAIN-CONTAINING PROTEIN"/>
    <property type="match status" value="1"/>
</dbReference>
<dbReference type="AlphaFoldDB" id="A0A9W8Z265"/>
<organism evidence="8 9">
    <name type="scientific">Gnomoniopsis smithogilvyi</name>
    <dbReference type="NCBI Taxonomy" id="1191159"/>
    <lineage>
        <taxon>Eukaryota</taxon>
        <taxon>Fungi</taxon>
        <taxon>Dikarya</taxon>
        <taxon>Ascomycota</taxon>
        <taxon>Pezizomycotina</taxon>
        <taxon>Sordariomycetes</taxon>
        <taxon>Sordariomycetidae</taxon>
        <taxon>Diaporthales</taxon>
        <taxon>Gnomoniaceae</taxon>
        <taxon>Gnomoniopsis</taxon>
    </lineage>
</organism>
<reference evidence="8" key="1">
    <citation type="submission" date="2022-10" db="EMBL/GenBank/DDBJ databases">
        <title>Tapping the CABI collections for fungal endophytes: first genome assemblies for Collariella, Neodidymelliopsis, Ascochyta clinopodiicola, Didymella pomorum, Didymosphaeria variabile, Neocosmospora piperis and Neocucurbitaria cava.</title>
        <authorList>
            <person name="Hill R."/>
        </authorList>
    </citation>
    <scope>NUCLEOTIDE SEQUENCE</scope>
    <source>
        <strain evidence="8">IMI 355082</strain>
    </source>
</reference>
<sequence length="394" mass="43986">MAVAANQDKIEITAQCLCKAHSFTATVCCSSLPLKASACHCNSCRHVTGAMYSVDVPWPGDHDAVRNSTLRKYGFSERLKVLFCDVCSSTMFWEQPKDEKEVQYGVFTGVLLNDGPENLIKLTGHIFVADTLDGGATPWLQKPNGDGTVLKRWAGRTEESEELSPDWPGKKLPDAGWRRAIPEVPIRCHCKGVDLVFRQAEALEENTSKEPTEVSQYIDPISRKPVAGLDACNSCRTSFGVDFFNWTFVSLRHVGFPAQGSKLQGSPSFPTTLEDLHAAVIAEEHQRDPRLGTLSVYKSSDGVKRYFCSRCSACVFYAADRRHDVVNIAVGLFHSPGGARAEETFFWLLGGPVQHRDDLKGGWRDAWLKAVEAESEAWRVERTFPEWWRLRNRG</sequence>
<dbReference type="Gene3D" id="3.90.1590.10">
    <property type="entry name" value="glutathione-dependent formaldehyde- activating enzyme (gfa)"/>
    <property type="match status" value="1"/>
</dbReference>
<evidence type="ECO:0000256" key="2">
    <source>
        <dbReference type="ARBA" id="ARBA00022723"/>
    </source>
</evidence>
<dbReference type="Pfam" id="PF04828">
    <property type="entry name" value="GFA"/>
    <property type="match status" value="1"/>
</dbReference>
<evidence type="ECO:0000256" key="1">
    <source>
        <dbReference type="ARBA" id="ARBA00005495"/>
    </source>
</evidence>
<evidence type="ECO:0000313" key="9">
    <source>
        <dbReference type="Proteomes" id="UP001140453"/>
    </source>
</evidence>
<keyword evidence="5" id="KW-0863">Zinc-finger</keyword>
<dbReference type="PROSITE" id="PS51891">
    <property type="entry name" value="CENP_V_GFA"/>
    <property type="match status" value="1"/>
</dbReference>
<dbReference type="Proteomes" id="UP001140453">
    <property type="component" value="Unassembled WGS sequence"/>
</dbReference>
<evidence type="ECO:0000256" key="4">
    <source>
        <dbReference type="ARBA" id="ARBA00023239"/>
    </source>
</evidence>
<dbReference type="InterPro" id="IPR007527">
    <property type="entry name" value="Znf_SWIM"/>
</dbReference>
<dbReference type="Gene3D" id="2.170.150.70">
    <property type="match status" value="1"/>
</dbReference>
<evidence type="ECO:0000256" key="3">
    <source>
        <dbReference type="ARBA" id="ARBA00022833"/>
    </source>
</evidence>
<evidence type="ECO:0000259" key="7">
    <source>
        <dbReference type="PROSITE" id="PS51891"/>
    </source>
</evidence>
<name>A0A9W8Z265_9PEZI</name>
<dbReference type="SUPFAM" id="SSF51316">
    <property type="entry name" value="Mss4-like"/>
    <property type="match status" value="2"/>
</dbReference>
<keyword evidence="3" id="KW-0862">Zinc</keyword>
<comment type="caution">
    <text evidence="8">The sequence shown here is derived from an EMBL/GenBank/DDBJ whole genome shotgun (WGS) entry which is preliminary data.</text>
</comment>
<dbReference type="PROSITE" id="PS50966">
    <property type="entry name" value="ZF_SWIM"/>
    <property type="match status" value="1"/>
</dbReference>
<feature type="domain" description="SWIM-type" evidence="6">
    <location>
        <begin position="1"/>
        <end position="55"/>
    </location>
</feature>
<dbReference type="GO" id="GO:0016846">
    <property type="term" value="F:carbon-sulfur lyase activity"/>
    <property type="evidence" value="ECO:0007669"/>
    <property type="project" value="InterPro"/>
</dbReference>
<evidence type="ECO:0000313" key="8">
    <source>
        <dbReference type="EMBL" id="KAJ4396205.1"/>
    </source>
</evidence>
<feature type="domain" description="CENP-V/GFA" evidence="7">
    <location>
        <begin position="12"/>
        <end position="140"/>
    </location>
</feature>
<accession>A0A9W8Z265</accession>
<dbReference type="InterPro" id="IPR011057">
    <property type="entry name" value="Mss4-like_sf"/>
</dbReference>
<evidence type="ECO:0000256" key="5">
    <source>
        <dbReference type="PROSITE-ProRule" id="PRU00325"/>
    </source>
</evidence>
<dbReference type="PANTHER" id="PTHR33337:SF40">
    <property type="entry name" value="CENP-V_GFA DOMAIN-CONTAINING PROTEIN-RELATED"/>
    <property type="match status" value="1"/>
</dbReference>
<dbReference type="EMBL" id="JAPEVB010000001">
    <property type="protein sequence ID" value="KAJ4396205.1"/>
    <property type="molecule type" value="Genomic_DNA"/>
</dbReference>
<proteinExistence type="inferred from homology"/>
<keyword evidence="2" id="KW-0479">Metal-binding</keyword>
<comment type="similarity">
    <text evidence="1">Belongs to the Gfa family.</text>
</comment>
<dbReference type="InterPro" id="IPR006913">
    <property type="entry name" value="CENP-V/GFA"/>
</dbReference>
<evidence type="ECO:0000259" key="6">
    <source>
        <dbReference type="PROSITE" id="PS50966"/>
    </source>
</evidence>